<evidence type="ECO:0000256" key="5">
    <source>
        <dbReference type="ARBA" id="ARBA00025466"/>
    </source>
</evidence>
<accession>A0A8D8TI62</accession>
<dbReference type="PANTHER" id="PTHR21411:SF0">
    <property type="entry name" value="REGULATORY PROTEIN ZESTE"/>
    <property type="match status" value="1"/>
</dbReference>
<sequence length="436" mass="49420">MCFGNLANLEAFRKTSFKNEKYSVVLFIHILLLAIFFNFQSVSIQRFQSSKGKKLAYLCISVHLFCIVCFVILFFVVLNRNPKMANPAKRAYSPPFSPSESSFLVELLRKYAHILEGKETESTDAHSTLDKNQAWESLSAEFNARGLVTFRNTTSLKNKWKLLKKDARKEFASSKKYSNGTGGGPPGKEPSDLYHSIIGVTGDVSIEGGKGSPDSDCRLINGPTARPTINPIAEISQESSDIEDQLLEEVFEDVWDPNMENDTTNVENSSSAANTNVVWNGSGYTPAMLKQPPNKALRCSQPTGIGKKGRNFDTYRENVEKKKDILNLQEQHFKEVKGAQEAEKESLKTRTAQDKELHTLRLENEKEQHMLFTEEFTTRTKRETAVFQADIQSRFVKQRRDGELFELEKKKLNLEIQLLNKKLGVNSEELNNNKKD</sequence>
<name>A0A8D8TI62_9HEMI</name>
<feature type="domain" description="Myb/SANT-like DNA-binding" evidence="7">
    <location>
        <begin position="95"/>
        <end position="172"/>
    </location>
</feature>
<evidence type="ECO:0000313" key="8">
    <source>
        <dbReference type="EMBL" id="CAG6686550.1"/>
    </source>
</evidence>
<evidence type="ECO:0000256" key="3">
    <source>
        <dbReference type="ARBA" id="ARBA00023015"/>
    </source>
</evidence>
<comment type="function">
    <text evidence="5">Involved in transvection phenomena (= synapsis-dependent gene expression), where the synaptic pairing of chromosomes carrying genes with which zeste interacts influences the expression of these genes. Zeste binds to DNA and stimulates transcription from a nearby promoter.</text>
</comment>
<evidence type="ECO:0000256" key="1">
    <source>
        <dbReference type="ARBA" id="ARBA00011764"/>
    </source>
</evidence>
<comment type="subunit">
    <text evidence="1">Self-associates forming complexes of several hundred monomers.</text>
</comment>
<reference evidence="8" key="1">
    <citation type="submission" date="2021-05" db="EMBL/GenBank/DDBJ databases">
        <authorList>
            <person name="Alioto T."/>
            <person name="Alioto T."/>
            <person name="Gomez Garrido J."/>
        </authorList>
    </citation>
    <scope>NUCLEOTIDE SEQUENCE</scope>
</reference>
<dbReference type="EMBL" id="HBUF01277134">
    <property type="protein sequence ID" value="CAG6686550.1"/>
    <property type="molecule type" value="Transcribed_RNA"/>
</dbReference>
<keyword evidence="6" id="KW-0472">Membrane</keyword>
<protein>
    <recommendedName>
        <fullName evidence="2">Regulatory protein zeste</fullName>
    </recommendedName>
</protein>
<dbReference type="AlphaFoldDB" id="A0A8D8TI62"/>
<evidence type="ECO:0000256" key="4">
    <source>
        <dbReference type="ARBA" id="ARBA00023163"/>
    </source>
</evidence>
<evidence type="ECO:0000256" key="2">
    <source>
        <dbReference type="ARBA" id="ARBA00016807"/>
    </source>
</evidence>
<dbReference type="Pfam" id="PF13873">
    <property type="entry name" value="Myb_DNA-bind_5"/>
    <property type="match status" value="1"/>
</dbReference>
<keyword evidence="3" id="KW-0805">Transcription regulation</keyword>
<organism evidence="8">
    <name type="scientific">Cacopsylla melanoneura</name>
    <dbReference type="NCBI Taxonomy" id="428564"/>
    <lineage>
        <taxon>Eukaryota</taxon>
        <taxon>Metazoa</taxon>
        <taxon>Ecdysozoa</taxon>
        <taxon>Arthropoda</taxon>
        <taxon>Hexapoda</taxon>
        <taxon>Insecta</taxon>
        <taxon>Pterygota</taxon>
        <taxon>Neoptera</taxon>
        <taxon>Paraneoptera</taxon>
        <taxon>Hemiptera</taxon>
        <taxon>Sternorrhyncha</taxon>
        <taxon>Psylloidea</taxon>
        <taxon>Psyllidae</taxon>
        <taxon>Psyllinae</taxon>
        <taxon>Cacopsylla</taxon>
    </lineage>
</organism>
<keyword evidence="6" id="KW-1133">Transmembrane helix</keyword>
<feature type="transmembrane region" description="Helical" evidence="6">
    <location>
        <begin position="22"/>
        <end position="43"/>
    </location>
</feature>
<proteinExistence type="predicted"/>
<dbReference type="InterPro" id="IPR028002">
    <property type="entry name" value="Myb_DNA-bind_5"/>
</dbReference>
<evidence type="ECO:0000256" key="6">
    <source>
        <dbReference type="SAM" id="Phobius"/>
    </source>
</evidence>
<keyword evidence="6" id="KW-0812">Transmembrane</keyword>
<feature type="transmembrane region" description="Helical" evidence="6">
    <location>
        <begin position="55"/>
        <end position="78"/>
    </location>
</feature>
<evidence type="ECO:0000259" key="7">
    <source>
        <dbReference type="Pfam" id="PF13873"/>
    </source>
</evidence>
<dbReference type="PANTHER" id="PTHR21411">
    <property type="entry name" value="APONTIC"/>
    <property type="match status" value="1"/>
</dbReference>
<keyword evidence="4" id="KW-0804">Transcription</keyword>